<organism evidence="2 3">
    <name type="scientific">Pseudomaricurvus hydrocarbonicus</name>
    <dbReference type="NCBI Taxonomy" id="1470433"/>
    <lineage>
        <taxon>Bacteria</taxon>
        <taxon>Pseudomonadati</taxon>
        <taxon>Pseudomonadota</taxon>
        <taxon>Gammaproteobacteria</taxon>
        <taxon>Cellvibrionales</taxon>
        <taxon>Cellvibrionaceae</taxon>
        <taxon>Pseudomaricurvus</taxon>
    </lineage>
</organism>
<evidence type="ECO:0000256" key="1">
    <source>
        <dbReference type="SAM" id="MobiDB-lite"/>
    </source>
</evidence>
<accession>A0A9E5JSB3</accession>
<dbReference type="Pfam" id="PF05119">
    <property type="entry name" value="Terminase_4"/>
    <property type="match status" value="1"/>
</dbReference>
<dbReference type="InterPro" id="IPR006448">
    <property type="entry name" value="Phage_term_ssu_P27"/>
</dbReference>
<evidence type="ECO:0000313" key="2">
    <source>
        <dbReference type="EMBL" id="NHO64633.1"/>
    </source>
</evidence>
<comment type="caution">
    <text evidence="2">The sequence shown here is derived from an EMBL/GenBank/DDBJ whole genome shotgun (WGS) entry which is preliminary data.</text>
</comment>
<dbReference type="EMBL" id="JAAONZ010000002">
    <property type="protein sequence ID" value="NHO64633.1"/>
    <property type="molecule type" value="Genomic_DNA"/>
</dbReference>
<gene>
    <name evidence="2" type="ORF">G8770_03615</name>
</gene>
<name>A0A9E5JSB3_9GAMM</name>
<evidence type="ECO:0000313" key="3">
    <source>
        <dbReference type="Proteomes" id="UP000787472"/>
    </source>
</evidence>
<keyword evidence="3" id="KW-1185">Reference proteome</keyword>
<dbReference type="AlphaFoldDB" id="A0A9E5JSB3"/>
<reference evidence="2" key="1">
    <citation type="submission" date="2020-03" db="EMBL/GenBank/DDBJ databases">
        <authorList>
            <person name="Guo F."/>
        </authorList>
    </citation>
    <scope>NUCLEOTIDE SEQUENCE</scope>
    <source>
        <strain evidence="2">JCM 30134</strain>
    </source>
</reference>
<sequence length="154" mass="17550">MAGRYKQSATVSQHPAAAANEKAAADKEKEIAELVKQLCPRGISKDERRVWSRVAPDLARVGRLKPLFVDYVLEYCRTKVEMDELRQFIVDNDRTYIVDGRNGEQIKNRPEVGQLNEVKRFWNSMVAQLGMSPATELRFNDKQGSLFDDDFGSI</sequence>
<proteinExistence type="predicted"/>
<dbReference type="Proteomes" id="UP000787472">
    <property type="component" value="Unassembled WGS sequence"/>
</dbReference>
<dbReference type="RefSeq" id="WP_167181850.1">
    <property type="nucleotide sequence ID" value="NZ_JAAONZ010000002.1"/>
</dbReference>
<feature type="region of interest" description="Disordered" evidence="1">
    <location>
        <begin position="1"/>
        <end position="24"/>
    </location>
</feature>
<protein>
    <submittedName>
        <fullName evidence="2">P27 family phage terminase small subunit</fullName>
    </submittedName>
</protein>